<dbReference type="Gene3D" id="3.40.50.720">
    <property type="entry name" value="NAD(P)-binding Rossmann-like Domain"/>
    <property type="match status" value="1"/>
</dbReference>
<reference evidence="1" key="1">
    <citation type="submission" date="2019-09" db="EMBL/GenBank/DDBJ databases">
        <title>Characterisation of the sponge microbiome using genome-centric metagenomics.</title>
        <authorList>
            <person name="Engelberts J.P."/>
            <person name="Robbins S.J."/>
            <person name="De Goeij J.M."/>
            <person name="Aranda M."/>
            <person name="Bell S.C."/>
            <person name="Webster N.S."/>
        </authorList>
    </citation>
    <scope>NUCLEOTIDE SEQUENCE</scope>
    <source>
        <strain evidence="1">SB0664_bin_43</strain>
    </source>
</reference>
<protein>
    <submittedName>
        <fullName evidence="1">Oxidoreductase</fullName>
    </submittedName>
</protein>
<sequence length="72" mass="7727">VRFFSAYGATKAAQVSLARCWYAETVRTGPRVMILSPPPMPTATRARFFPGEDKNALTSPDAVARSILAAIG</sequence>
<dbReference type="SUPFAM" id="SSF51735">
    <property type="entry name" value="NAD(P)-binding Rossmann-fold domains"/>
    <property type="match status" value="1"/>
</dbReference>
<comment type="caution">
    <text evidence="1">The sequence shown here is derived from an EMBL/GenBank/DDBJ whole genome shotgun (WGS) entry which is preliminary data.</text>
</comment>
<feature type="non-terminal residue" evidence="1">
    <location>
        <position position="1"/>
    </location>
</feature>
<dbReference type="EMBL" id="VXRY01000247">
    <property type="protein sequence ID" value="MXY33658.1"/>
    <property type="molecule type" value="Genomic_DNA"/>
</dbReference>
<dbReference type="AlphaFoldDB" id="A0A6B0XYQ3"/>
<dbReference type="InterPro" id="IPR036291">
    <property type="entry name" value="NAD(P)-bd_dom_sf"/>
</dbReference>
<name>A0A6B0XYQ3_9RHOB</name>
<proteinExistence type="predicted"/>
<gene>
    <name evidence="1" type="ORF">F4Y60_06130</name>
</gene>
<accession>A0A6B0XYQ3</accession>
<organism evidence="1">
    <name type="scientific">Boseongicola sp. SB0664_bin_43</name>
    <dbReference type="NCBI Taxonomy" id="2604844"/>
    <lineage>
        <taxon>Bacteria</taxon>
        <taxon>Pseudomonadati</taxon>
        <taxon>Pseudomonadota</taxon>
        <taxon>Alphaproteobacteria</taxon>
        <taxon>Rhodobacterales</taxon>
        <taxon>Paracoccaceae</taxon>
        <taxon>Boseongicola</taxon>
    </lineage>
</organism>
<evidence type="ECO:0000313" key="1">
    <source>
        <dbReference type="EMBL" id="MXY33658.1"/>
    </source>
</evidence>